<keyword evidence="1" id="KW-1133">Transmembrane helix</keyword>
<dbReference type="Proteomes" id="UP000267101">
    <property type="component" value="Unassembled WGS sequence"/>
</dbReference>
<evidence type="ECO:0000256" key="1">
    <source>
        <dbReference type="SAM" id="Phobius"/>
    </source>
</evidence>
<comment type="caution">
    <text evidence="2">The sequence shown here is derived from an EMBL/GenBank/DDBJ whole genome shotgun (WGS) entry which is preliminary data.</text>
</comment>
<name>A0A8B3KPN1_SHISO</name>
<protein>
    <submittedName>
        <fullName evidence="2">Uncharacterized protein</fullName>
    </submittedName>
</protein>
<feature type="transmembrane region" description="Helical" evidence="1">
    <location>
        <begin position="45"/>
        <end position="67"/>
    </location>
</feature>
<keyword evidence="1" id="KW-0472">Membrane</keyword>
<sequence>MTKPSTIAGTAGTIATAGTAVSTASTVAGASGMATIGSTVGGGMAAGAMITATAPVAISTAVIYGPVKIFKNWLKRLRTEPHRTF</sequence>
<evidence type="ECO:0000313" key="3">
    <source>
        <dbReference type="Proteomes" id="UP000267101"/>
    </source>
</evidence>
<reference evidence="2 3" key="1">
    <citation type="submission" date="2018-12" db="EMBL/GenBank/DDBJ databases">
        <title>Na.</title>
        <authorList>
            <person name="Fouts D.E."/>
            <person name="Sutton G."/>
            <person name="Singh I."/>
            <person name="Nguyen K."/>
        </authorList>
    </citation>
    <scope>NUCLEOTIDE SEQUENCE [LARGE SCALE GENOMIC DNA]</scope>
    <source>
        <strain evidence="2 3">AP274</strain>
    </source>
</reference>
<gene>
    <name evidence="2" type="ORF">EKS37_00010</name>
</gene>
<dbReference type="EMBL" id="RXYT01000001">
    <property type="protein sequence ID" value="RTY56510.1"/>
    <property type="molecule type" value="Genomic_DNA"/>
</dbReference>
<organism evidence="2 3">
    <name type="scientific">Shigella sonnei</name>
    <dbReference type="NCBI Taxonomy" id="624"/>
    <lineage>
        <taxon>Bacteria</taxon>
        <taxon>Pseudomonadati</taxon>
        <taxon>Pseudomonadota</taxon>
        <taxon>Gammaproteobacteria</taxon>
        <taxon>Enterobacterales</taxon>
        <taxon>Enterobacteriaceae</taxon>
        <taxon>Shigella</taxon>
    </lineage>
</organism>
<proteinExistence type="predicted"/>
<evidence type="ECO:0000313" key="2">
    <source>
        <dbReference type="EMBL" id="RTY56510.1"/>
    </source>
</evidence>
<dbReference type="AlphaFoldDB" id="A0A8B3KPN1"/>
<accession>A0A8B3KPN1</accession>
<keyword evidence="1" id="KW-0812">Transmembrane</keyword>